<dbReference type="Proteomes" id="UP001501490">
    <property type="component" value="Unassembled WGS sequence"/>
</dbReference>
<dbReference type="Pfam" id="PF13545">
    <property type="entry name" value="HTH_Crp_2"/>
    <property type="match status" value="1"/>
</dbReference>
<evidence type="ECO:0000256" key="2">
    <source>
        <dbReference type="ARBA" id="ARBA00023015"/>
    </source>
</evidence>
<evidence type="ECO:0000259" key="6">
    <source>
        <dbReference type="Pfam" id="PF13545"/>
    </source>
</evidence>
<dbReference type="InterPro" id="IPR051054">
    <property type="entry name" value="SorC_transcr_regulators"/>
</dbReference>
<dbReference type="EMBL" id="BAABAB010000005">
    <property type="protein sequence ID" value="GAA3607630.1"/>
    <property type="molecule type" value="Genomic_DNA"/>
</dbReference>
<evidence type="ECO:0000256" key="1">
    <source>
        <dbReference type="ARBA" id="ARBA00010466"/>
    </source>
</evidence>
<keyword evidence="3" id="KW-0238">DNA-binding</keyword>
<accession>A0ABP6ZF46</accession>
<keyword evidence="2" id="KW-0805">Transcription regulation</keyword>
<comment type="similarity">
    <text evidence="1">Belongs to the SorC transcriptional regulatory family.</text>
</comment>
<sequence>MDDTSSRAISDSKATDAGGPWTPSVLFAAAKMYYEDDATQAEIAARIGVSRPTVSRLLSEARRQGIVKITVIEPAHEAEDELRRRVEGVLNLRRVYLTVPLPVEVPGGNEEYLGKALGPAVGRALIDAGLGHGDALLVSSGRTLYEVARTRLPQFPGVVVAPAIGGIDQPEDWYQTNEITRLFAAGIAGRAQYLFAPALPGPSLHRTLRRDPTIQRVLRLWPQARVVLTGVGAAPMLRAQVPQYAPTGGDLLWEAVGDVCGRFFDRAGSPVDFPGSDRLIALELADLRELPVVVAVAAGLDKVTPIIVGARAGYFNQLVTDPLTAEQILARAAEGS</sequence>
<evidence type="ECO:0000256" key="3">
    <source>
        <dbReference type="ARBA" id="ARBA00023125"/>
    </source>
</evidence>
<comment type="caution">
    <text evidence="7">The sequence shown here is derived from an EMBL/GenBank/DDBJ whole genome shotgun (WGS) entry which is preliminary data.</text>
</comment>
<feature type="domain" description="HTH crp-type" evidence="6">
    <location>
        <begin position="37"/>
        <end position="68"/>
    </location>
</feature>
<dbReference type="Gene3D" id="3.40.50.1360">
    <property type="match status" value="1"/>
</dbReference>
<dbReference type="InterPro" id="IPR036390">
    <property type="entry name" value="WH_DNA-bd_sf"/>
</dbReference>
<protein>
    <submittedName>
        <fullName evidence="7">Sugar-binding domain-containing protein</fullName>
    </submittedName>
</protein>
<dbReference type="InterPro" id="IPR007324">
    <property type="entry name" value="Sugar-bd_dom_put"/>
</dbReference>
<organism evidence="7 8">
    <name type="scientific">Microlunatus ginsengisoli</name>
    <dbReference type="NCBI Taxonomy" id="363863"/>
    <lineage>
        <taxon>Bacteria</taxon>
        <taxon>Bacillati</taxon>
        <taxon>Actinomycetota</taxon>
        <taxon>Actinomycetes</taxon>
        <taxon>Propionibacteriales</taxon>
        <taxon>Propionibacteriaceae</taxon>
        <taxon>Microlunatus</taxon>
    </lineage>
</organism>
<evidence type="ECO:0000313" key="8">
    <source>
        <dbReference type="Proteomes" id="UP001501490"/>
    </source>
</evidence>
<dbReference type="InterPro" id="IPR012318">
    <property type="entry name" value="HTH_CRP"/>
</dbReference>
<dbReference type="PANTHER" id="PTHR34294">
    <property type="entry name" value="TRANSCRIPTIONAL REGULATOR-RELATED"/>
    <property type="match status" value="1"/>
</dbReference>
<evidence type="ECO:0000313" key="7">
    <source>
        <dbReference type="EMBL" id="GAA3607630.1"/>
    </source>
</evidence>
<proteinExistence type="inferred from homology"/>
<dbReference type="PANTHER" id="PTHR34294:SF1">
    <property type="entry name" value="TRANSCRIPTIONAL REGULATOR LSRR"/>
    <property type="match status" value="1"/>
</dbReference>
<reference evidence="8" key="1">
    <citation type="journal article" date="2019" name="Int. J. Syst. Evol. Microbiol.">
        <title>The Global Catalogue of Microorganisms (GCM) 10K type strain sequencing project: providing services to taxonomists for standard genome sequencing and annotation.</title>
        <authorList>
            <consortium name="The Broad Institute Genomics Platform"/>
            <consortium name="The Broad Institute Genome Sequencing Center for Infectious Disease"/>
            <person name="Wu L."/>
            <person name="Ma J."/>
        </authorList>
    </citation>
    <scope>NUCLEOTIDE SEQUENCE [LARGE SCALE GENOMIC DNA]</scope>
    <source>
        <strain evidence="8">JCM 16929</strain>
    </source>
</reference>
<dbReference type="InterPro" id="IPR036388">
    <property type="entry name" value="WH-like_DNA-bd_sf"/>
</dbReference>
<keyword evidence="8" id="KW-1185">Reference proteome</keyword>
<evidence type="ECO:0000259" key="5">
    <source>
        <dbReference type="Pfam" id="PF04198"/>
    </source>
</evidence>
<dbReference type="SUPFAM" id="SSF100950">
    <property type="entry name" value="NagB/RpiA/CoA transferase-like"/>
    <property type="match status" value="1"/>
</dbReference>
<keyword evidence="4" id="KW-0804">Transcription</keyword>
<name>A0ABP6ZF46_9ACTN</name>
<dbReference type="SUPFAM" id="SSF46785">
    <property type="entry name" value="Winged helix' DNA-binding domain"/>
    <property type="match status" value="1"/>
</dbReference>
<dbReference type="RefSeq" id="WP_344801676.1">
    <property type="nucleotide sequence ID" value="NZ_BAABAB010000005.1"/>
</dbReference>
<evidence type="ECO:0000256" key="4">
    <source>
        <dbReference type="ARBA" id="ARBA00023163"/>
    </source>
</evidence>
<dbReference type="InterPro" id="IPR037171">
    <property type="entry name" value="NagB/RpiA_transferase-like"/>
</dbReference>
<feature type="domain" description="Sugar-binding" evidence="5">
    <location>
        <begin position="113"/>
        <end position="330"/>
    </location>
</feature>
<gene>
    <name evidence="7" type="ORF">GCM10022236_06800</name>
</gene>
<dbReference type="Gene3D" id="1.10.10.10">
    <property type="entry name" value="Winged helix-like DNA-binding domain superfamily/Winged helix DNA-binding domain"/>
    <property type="match status" value="1"/>
</dbReference>
<dbReference type="Pfam" id="PF04198">
    <property type="entry name" value="Sugar-bind"/>
    <property type="match status" value="1"/>
</dbReference>